<feature type="compositionally biased region" description="Polar residues" evidence="1">
    <location>
        <begin position="112"/>
        <end position="163"/>
    </location>
</feature>
<feature type="compositionally biased region" description="Polar residues" evidence="1">
    <location>
        <begin position="82"/>
        <end position="105"/>
    </location>
</feature>
<feature type="region of interest" description="Disordered" evidence="1">
    <location>
        <begin position="76"/>
        <end position="189"/>
    </location>
</feature>
<reference evidence="2" key="1">
    <citation type="submission" date="2020-03" db="EMBL/GenBank/DDBJ databases">
        <title>A high-quality chromosome-level genome assembly of a woody plant with both climbing and erect habits, Rhamnella rubrinervis.</title>
        <authorList>
            <person name="Lu Z."/>
            <person name="Yang Y."/>
            <person name="Zhu X."/>
            <person name="Sun Y."/>
        </authorList>
    </citation>
    <scope>NUCLEOTIDE SEQUENCE</scope>
    <source>
        <strain evidence="2">BYM</strain>
        <tissue evidence="2">Leaf</tissue>
    </source>
</reference>
<sequence length="189" mass="19773">MAPVDHSKSNKPGGAKLKVTAKAIGGDSTAALVEGGSNGPQLQSKYGLRVIQLSSASEGNKVAWIKVKKVGSGNKGIGSGRTMATCTSPRKSKQVPTSLDESSNKAVLPASNKGSGNGISILTRTSCGKVQEQTRPVDNKLNSSEVPTAKSGSGSTISITRRMSPTKVMQLRGRLEDRLEGPFKRNPRK</sequence>
<feature type="compositionally biased region" description="Basic and acidic residues" evidence="1">
    <location>
        <begin position="173"/>
        <end position="183"/>
    </location>
</feature>
<dbReference type="AlphaFoldDB" id="A0A8K0DX02"/>
<organism evidence="2 3">
    <name type="scientific">Rhamnella rubrinervis</name>
    <dbReference type="NCBI Taxonomy" id="2594499"/>
    <lineage>
        <taxon>Eukaryota</taxon>
        <taxon>Viridiplantae</taxon>
        <taxon>Streptophyta</taxon>
        <taxon>Embryophyta</taxon>
        <taxon>Tracheophyta</taxon>
        <taxon>Spermatophyta</taxon>
        <taxon>Magnoliopsida</taxon>
        <taxon>eudicotyledons</taxon>
        <taxon>Gunneridae</taxon>
        <taxon>Pentapetalae</taxon>
        <taxon>rosids</taxon>
        <taxon>fabids</taxon>
        <taxon>Rosales</taxon>
        <taxon>Rhamnaceae</taxon>
        <taxon>rhamnoid group</taxon>
        <taxon>Rhamneae</taxon>
        <taxon>Rhamnella</taxon>
    </lineage>
</organism>
<dbReference type="Proteomes" id="UP000796880">
    <property type="component" value="Unassembled WGS sequence"/>
</dbReference>
<proteinExistence type="predicted"/>
<evidence type="ECO:0000313" key="2">
    <source>
        <dbReference type="EMBL" id="KAF3438231.1"/>
    </source>
</evidence>
<comment type="caution">
    <text evidence="2">The sequence shown here is derived from an EMBL/GenBank/DDBJ whole genome shotgun (WGS) entry which is preliminary data.</text>
</comment>
<keyword evidence="3" id="KW-1185">Reference proteome</keyword>
<accession>A0A8K0DX02</accession>
<evidence type="ECO:0000313" key="3">
    <source>
        <dbReference type="Proteomes" id="UP000796880"/>
    </source>
</evidence>
<gene>
    <name evidence="2" type="ORF">FNV43_RR20992</name>
</gene>
<protein>
    <submittedName>
        <fullName evidence="2">Uncharacterized protein</fullName>
    </submittedName>
</protein>
<dbReference type="EMBL" id="VOIH02000009">
    <property type="protein sequence ID" value="KAF3438231.1"/>
    <property type="molecule type" value="Genomic_DNA"/>
</dbReference>
<evidence type="ECO:0000256" key="1">
    <source>
        <dbReference type="SAM" id="MobiDB-lite"/>
    </source>
</evidence>
<name>A0A8K0DX02_9ROSA</name>